<comment type="subunit">
    <text evidence="2 8">Homodimer.</text>
</comment>
<dbReference type="PANTHER" id="PTHR11079">
    <property type="entry name" value="CYTOSINE DEAMINASE FAMILY MEMBER"/>
    <property type="match status" value="1"/>
</dbReference>
<keyword evidence="5 8" id="KW-0378">Hydrolase</keyword>
<dbReference type="PANTHER" id="PTHR11079:SF202">
    <property type="entry name" value="TRNA-SPECIFIC ADENOSINE DEAMINASE"/>
    <property type="match status" value="1"/>
</dbReference>
<dbReference type="InterPro" id="IPR016193">
    <property type="entry name" value="Cytidine_deaminase-like"/>
</dbReference>
<comment type="function">
    <text evidence="8">Catalyzes the deamination of adenosine to inosine at the wobble position 34 of tRNA(Arg2).</text>
</comment>
<accession>A0A448V0A1</accession>
<evidence type="ECO:0000256" key="3">
    <source>
        <dbReference type="ARBA" id="ARBA00022694"/>
    </source>
</evidence>
<comment type="catalytic activity">
    <reaction evidence="7 8">
        <text>adenosine(34) in tRNA + H2O + H(+) = inosine(34) in tRNA + NH4(+)</text>
        <dbReference type="Rhea" id="RHEA:43168"/>
        <dbReference type="Rhea" id="RHEA-COMP:10373"/>
        <dbReference type="Rhea" id="RHEA-COMP:10374"/>
        <dbReference type="ChEBI" id="CHEBI:15377"/>
        <dbReference type="ChEBI" id="CHEBI:15378"/>
        <dbReference type="ChEBI" id="CHEBI:28938"/>
        <dbReference type="ChEBI" id="CHEBI:74411"/>
        <dbReference type="ChEBI" id="CHEBI:82852"/>
        <dbReference type="EC" id="3.5.4.33"/>
    </reaction>
</comment>
<dbReference type="GO" id="GO:0052717">
    <property type="term" value="F:tRNA-specific adenosine-34 deaminase activity"/>
    <property type="evidence" value="ECO:0007669"/>
    <property type="project" value="UniProtKB-UniRule"/>
</dbReference>
<dbReference type="InterPro" id="IPR028883">
    <property type="entry name" value="tRNA_aden_deaminase"/>
</dbReference>
<comment type="cofactor">
    <cofactor evidence="8">
        <name>Zn(2+)</name>
        <dbReference type="ChEBI" id="CHEBI:29105"/>
    </cofactor>
    <text evidence="8">Binds 1 zinc ion per subunit.</text>
</comment>
<evidence type="ECO:0000256" key="4">
    <source>
        <dbReference type="ARBA" id="ARBA00022723"/>
    </source>
</evidence>
<reference evidence="10 11" key="1">
    <citation type="submission" date="2018-12" db="EMBL/GenBank/DDBJ databases">
        <authorList>
            <consortium name="Pathogen Informatics"/>
        </authorList>
    </citation>
    <scope>NUCLEOTIDE SEQUENCE [LARGE SCALE GENOMIC DNA]</scope>
    <source>
        <strain evidence="10 11">NCTC13079</strain>
    </source>
</reference>
<evidence type="ECO:0000256" key="5">
    <source>
        <dbReference type="ARBA" id="ARBA00022801"/>
    </source>
</evidence>
<keyword evidence="3 8" id="KW-0819">tRNA processing</keyword>
<dbReference type="PROSITE" id="PS51747">
    <property type="entry name" value="CYT_DCMP_DEAMINASES_2"/>
    <property type="match status" value="1"/>
</dbReference>
<evidence type="ECO:0000256" key="8">
    <source>
        <dbReference type="HAMAP-Rule" id="MF_00972"/>
    </source>
</evidence>
<dbReference type="GO" id="GO:0002100">
    <property type="term" value="P:tRNA wobble adenosine to inosine editing"/>
    <property type="evidence" value="ECO:0007669"/>
    <property type="project" value="UniProtKB-UniRule"/>
</dbReference>
<evidence type="ECO:0000256" key="2">
    <source>
        <dbReference type="ARBA" id="ARBA00011738"/>
    </source>
</evidence>
<dbReference type="AlphaFoldDB" id="A0A448V0A1"/>
<proteinExistence type="inferred from homology"/>
<evidence type="ECO:0000313" key="10">
    <source>
        <dbReference type="EMBL" id="VEJ34755.1"/>
    </source>
</evidence>
<protein>
    <recommendedName>
        <fullName evidence="8">tRNA-specific adenosine deaminase</fullName>
        <ecNumber evidence="8">3.5.4.33</ecNumber>
    </recommendedName>
</protein>
<feature type="binding site" evidence="8">
    <location>
        <position position="80"/>
    </location>
    <ligand>
        <name>Zn(2+)</name>
        <dbReference type="ChEBI" id="CHEBI:29105"/>
        <note>catalytic</note>
    </ligand>
</feature>
<dbReference type="Gene3D" id="3.40.140.10">
    <property type="entry name" value="Cytidine Deaminase, domain 2"/>
    <property type="match status" value="1"/>
</dbReference>
<sequence>MNEQWMREALKEARRAYEKNEVPIGCVVVSDGEIAGRGHNLSQGRKNPLLHAEIIALDAAAKSGKLRRGEADLYVTVEPCPMCMGAILNARIRRLYIGADNPRFGAAGSVVDLSAYRAFNHSVIVERGLLKAECGALMRDFFETLRAD</sequence>
<dbReference type="HAMAP" id="MF_00972">
    <property type="entry name" value="tRNA_aden_deaminase"/>
    <property type="match status" value="1"/>
</dbReference>
<name>A0A448V0A1_9FIRM</name>
<feature type="domain" description="CMP/dCMP-type deaminase" evidence="9">
    <location>
        <begin position="1"/>
        <end position="111"/>
    </location>
</feature>
<dbReference type="KEGG" id="piv:NCTC13079_00305"/>
<dbReference type="SUPFAM" id="SSF53927">
    <property type="entry name" value="Cytidine deaminase-like"/>
    <property type="match status" value="1"/>
</dbReference>
<dbReference type="RefSeq" id="WP_197721096.1">
    <property type="nucleotide sequence ID" value="NZ_JAUSWF010000002.1"/>
</dbReference>
<feature type="binding site" evidence="8">
    <location>
        <position position="83"/>
    </location>
    <ligand>
        <name>Zn(2+)</name>
        <dbReference type="ChEBI" id="CHEBI:29105"/>
        <note>catalytic</note>
    </ligand>
</feature>
<evidence type="ECO:0000256" key="7">
    <source>
        <dbReference type="ARBA" id="ARBA00048045"/>
    </source>
</evidence>
<organism evidence="10 11">
    <name type="scientific">Aedoeadaptatus ivorii</name>
    <dbReference type="NCBI Taxonomy" id="54006"/>
    <lineage>
        <taxon>Bacteria</taxon>
        <taxon>Bacillati</taxon>
        <taxon>Bacillota</taxon>
        <taxon>Tissierellia</taxon>
        <taxon>Tissierellales</taxon>
        <taxon>Peptoniphilaceae</taxon>
        <taxon>Aedoeadaptatus</taxon>
    </lineage>
</organism>
<keyword evidence="11" id="KW-1185">Reference proteome</keyword>
<gene>
    <name evidence="8 10" type="primary">tadA</name>
    <name evidence="10" type="ORF">NCTC13079_00305</name>
</gene>
<comment type="similarity">
    <text evidence="1">Belongs to the cytidine and deoxycytidylate deaminase family. ADAT2 subfamily.</text>
</comment>
<dbReference type="InterPro" id="IPR016192">
    <property type="entry name" value="APOBEC/CMP_deaminase_Zn-bd"/>
</dbReference>
<dbReference type="Pfam" id="PF00383">
    <property type="entry name" value="dCMP_cyt_deam_1"/>
    <property type="match status" value="1"/>
</dbReference>
<dbReference type="InterPro" id="IPR002125">
    <property type="entry name" value="CMP_dCMP_dom"/>
</dbReference>
<dbReference type="EMBL" id="LR134523">
    <property type="protein sequence ID" value="VEJ34755.1"/>
    <property type="molecule type" value="Genomic_DNA"/>
</dbReference>
<dbReference type="GO" id="GO:0008270">
    <property type="term" value="F:zinc ion binding"/>
    <property type="evidence" value="ECO:0007669"/>
    <property type="project" value="UniProtKB-UniRule"/>
</dbReference>
<keyword evidence="4 8" id="KW-0479">Metal-binding</keyword>
<evidence type="ECO:0000256" key="6">
    <source>
        <dbReference type="ARBA" id="ARBA00022833"/>
    </source>
</evidence>
<feature type="binding site" evidence="8">
    <location>
        <position position="51"/>
    </location>
    <ligand>
        <name>Zn(2+)</name>
        <dbReference type="ChEBI" id="CHEBI:29105"/>
        <note>catalytic</note>
    </ligand>
</feature>
<dbReference type="CDD" id="cd01285">
    <property type="entry name" value="nucleoside_deaminase"/>
    <property type="match status" value="1"/>
</dbReference>
<dbReference type="EC" id="3.5.4.33" evidence="8"/>
<evidence type="ECO:0000313" key="11">
    <source>
        <dbReference type="Proteomes" id="UP000269544"/>
    </source>
</evidence>
<evidence type="ECO:0000259" key="9">
    <source>
        <dbReference type="PROSITE" id="PS51747"/>
    </source>
</evidence>
<evidence type="ECO:0000256" key="1">
    <source>
        <dbReference type="ARBA" id="ARBA00010669"/>
    </source>
</evidence>
<dbReference type="Proteomes" id="UP000269544">
    <property type="component" value="Chromosome"/>
</dbReference>
<feature type="active site" description="Proton donor" evidence="8">
    <location>
        <position position="53"/>
    </location>
</feature>
<dbReference type="PROSITE" id="PS00903">
    <property type="entry name" value="CYT_DCMP_DEAMINASES_1"/>
    <property type="match status" value="1"/>
</dbReference>
<keyword evidence="6 8" id="KW-0862">Zinc</keyword>